<evidence type="ECO:0000256" key="2">
    <source>
        <dbReference type="PIRSR" id="PIRSR600269-51"/>
    </source>
</evidence>
<keyword evidence="3" id="KW-0186">Copper</keyword>
<keyword evidence="6" id="KW-1185">Reference proteome</keyword>
<dbReference type="GO" id="GO:0009308">
    <property type="term" value="P:amine metabolic process"/>
    <property type="evidence" value="ECO:0007669"/>
    <property type="project" value="UniProtKB-UniRule"/>
</dbReference>
<dbReference type="AlphaFoldDB" id="A0A9P9ENX9"/>
<evidence type="ECO:0000256" key="3">
    <source>
        <dbReference type="RuleBase" id="RU000672"/>
    </source>
</evidence>
<evidence type="ECO:0000313" key="5">
    <source>
        <dbReference type="EMBL" id="KAH7140917.1"/>
    </source>
</evidence>
<dbReference type="InterPro" id="IPR036460">
    <property type="entry name" value="Cu_amine_oxidase_C_sf"/>
</dbReference>
<comment type="PTM">
    <text evidence="2 3">Topaquinone (TPQ) is generated by copper-dependent autoxidation of a specific tyrosyl residue.</text>
</comment>
<feature type="active site" description="Schiff-base intermediate with substrate; via topaquinone" evidence="1">
    <location>
        <position position="110"/>
    </location>
</feature>
<dbReference type="Gene3D" id="2.70.98.20">
    <property type="entry name" value="Copper amine oxidase, catalytic domain"/>
    <property type="match status" value="2"/>
</dbReference>
<dbReference type="PANTHER" id="PTHR10638">
    <property type="entry name" value="COPPER AMINE OXIDASE"/>
    <property type="match status" value="1"/>
</dbReference>
<dbReference type="Pfam" id="PF01179">
    <property type="entry name" value="Cu_amine_oxid"/>
    <property type="match status" value="1"/>
</dbReference>
<name>A0A9P9ENX9_9HYPO</name>
<dbReference type="PANTHER" id="PTHR10638:SF20">
    <property type="entry name" value="AMINE OXIDASE"/>
    <property type="match status" value="1"/>
</dbReference>
<dbReference type="GO" id="GO:0005886">
    <property type="term" value="C:plasma membrane"/>
    <property type="evidence" value="ECO:0007669"/>
    <property type="project" value="TreeGrafter"/>
</dbReference>
<proteinExistence type="inferred from homology"/>
<dbReference type="GO" id="GO:0005507">
    <property type="term" value="F:copper ion binding"/>
    <property type="evidence" value="ECO:0007669"/>
    <property type="project" value="InterPro"/>
</dbReference>
<reference evidence="5" key="1">
    <citation type="journal article" date="2021" name="Nat. Commun.">
        <title>Genetic determinants of endophytism in the Arabidopsis root mycobiome.</title>
        <authorList>
            <person name="Mesny F."/>
            <person name="Miyauchi S."/>
            <person name="Thiergart T."/>
            <person name="Pickel B."/>
            <person name="Atanasova L."/>
            <person name="Karlsson M."/>
            <person name="Huettel B."/>
            <person name="Barry K.W."/>
            <person name="Haridas S."/>
            <person name="Chen C."/>
            <person name="Bauer D."/>
            <person name="Andreopoulos W."/>
            <person name="Pangilinan J."/>
            <person name="LaButti K."/>
            <person name="Riley R."/>
            <person name="Lipzen A."/>
            <person name="Clum A."/>
            <person name="Drula E."/>
            <person name="Henrissat B."/>
            <person name="Kohler A."/>
            <person name="Grigoriev I.V."/>
            <person name="Martin F.M."/>
            <person name="Hacquard S."/>
        </authorList>
    </citation>
    <scope>NUCLEOTIDE SEQUENCE</scope>
    <source>
        <strain evidence="5">MPI-CAGE-AT-0147</strain>
    </source>
</reference>
<comment type="caution">
    <text evidence="5">The sequence shown here is derived from an EMBL/GenBank/DDBJ whole genome shotgun (WGS) entry which is preliminary data.</text>
</comment>
<keyword evidence="1 3" id="KW-0801">TPQ</keyword>
<comment type="similarity">
    <text evidence="3">Belongs to the copper/topaquinone oxidase family.</text>
</comment>
<dbReference type="EC" id="1.4.3.-" evidence="3"/>
<dbReference type="GO" id="GO:0048038">
    <property type="term" value="F:quinone binding"/>
    <property type="evidence" value="ECO:0007669"/>
    <property type="project" value="InterPro"/>
</dbReference>
<dbReference type="InterPro" id="IPR015798">
    <property type="entry name" value="Cu_amine_oxidase_C"/>
</dbReference>
<feature type="modified residue" description="2',4',5'-topaquinone" evidence="2">
    <location>
        <position position="110"/>
    </location>
</feature>
<keyword evidence="3" id="KW-0560">Oxidoreductase</keyword>
<feature type="domain" description="Copper amine oxidase catalytic" evidence="4">
    <location>
        <begin position="70"/>
        <end position="215"/>
    </location>
</feature>
<dbReference type="OrthoDB" id="3341590at2759"/>
<dbReference type="EMBL" id="JAGMUV010000011">
    <property type="protein sequence ID" value="KAH7140917.1"/>
    <property type="molecule type" value="Genomic_DNA"/>
</dbReference>
<organism evidence="5 6">
    <name type="scientific">Dactylonectria macrodidyma</name>
    <dbReference type="NCBI Taxonomy" id="307937"/>
    <lineage>
        <taxon>Eukaryota</taxon>
        <taxon>Fungi</taxon>
        <taxon>Dikarya</taxon>
        <taxon>Ascomycota</taxon>
        <taxon>Pezizomycotina</taxon>
        <taxon>Sordariomycetes</taxon>
        <taxon>Hypocreomycetidae</taxon>
        <taxon>Hypocreales</taxon>
        <taxon>Nectriaceae</taxon>
        <taxon>Dactylonectria</taxon>
    </lineage>
</organism>
<sequence length="330" mass="37189">MAHLVATTPQGPRCRKEYKGQRILYELGLQKALDNYAGSDPIHSRTAYPDTCYGFGPFAFGFLNVHGCPAICLFEFDANHLMDRHSTSEYVAATKNVYFTVRSVSTIGNYDYMFSCSFFMDGSITVEARASGYIRAAFFAKNHHYPFQIHDQLSGLLHDHMPNYKADFDILGTENTVQSMGKVPHNTTYPPLRGKVLNTIKWNRSYIENEDEGAKWAEHDIMGDLPTTVFTTAHPRIQFVPTNYLDIGASVEMANMVRTKYQGGVTMDVINFGAYDGTCDLDYEPAVVGLWEHKGDAVVRKFPCSPDDPYYQTGSISQVNRTTKIDRTEQ</sequence>
<dbReference type="SUPFAM" id="SSF49998">
    <property type="entry name" value="Amine oxidase catalytic domain"/>
    <property type="match status" value="1"/>
</dbReference>
<dbReference type="GO" id="GO:0008131">
    <property type="term" value="F:primary methylamine oxidase activity"/>
    <property type="evidence" value="ECO:0007669"/>
    <property type="project" value="InterPro"/>
</dbReference>
<dbReference type="InterPro" id="IPR000269">
    <property type="entry name" value="Cu_amine_oxidase"/>
</dbReference>
<evidence type="ECO:0000259" key="4">
    <source>
        <dbReference type="Pfam" id="PF01179"/>
    </source>
</evidence>
<gene>
    <name evidence="5" type="ORF">EDB81DRAFT_761375</name>
</gene>
<keyword evidence="3" id="KW-0479">Metal-binding</keyword>
<evidence type="ECO:0000313" key="6">
    <source>
        <dbReference type="Proteomes" id="UP000738349"/>
    </source>
</evidence>
<dbReference type="Proteomes" id="UP000738349">
    <property type="component" value="Unassembled WGS sequence"/>
</dbReference>
<evidence type="ECO:0000256" key="1">
    <source>
        <dbReference type="PIRSR" id="PIRSR600269-50"/>
    </source>
</evidence>
<feature type="active site" description="Proton acceptor" evidence="1">
    <location>
        <position position="50"/>
    </location>
</feature>
<accession>A0A9P9ENX9</accession>
<protein>
    <recommendedName>
        <fullName evidence="3">Amine oxidase</fullName>
        <ecNumber evidence="3">1.4.3.-</ecNumber>
    </recommendedName>
</protein>
<comment type="cofactor">
    <cofactor evidence="3">
        <name>Cu cation</name>
        <dbReference type="ChEBI" id="CHEBI:23378"/>
    </cofactor>
    <text evidence="3">Contains 1 topaquinone per subunit.</text>
</comment>